<dbReference type="InterPro" id="IPR050160">
    <property type="entry name" value="MHC/Immunoglobulin"/>
</dbReference>
<feature type="domain" description="Immunoglobulin C1-set" evidence="1">
    <location>
        <begin position="96"/>
        <end position="154"/>
    </location>
</feature>
<accession>A0A8C9MSR1</accession>
<dbReference type="PANTHER" id="PTHR19944:SF99">
    <property type="entry name" value="HLA CLASS II HISTOCOMPATIBILITY ANTIGEN, DRB1 BETA CHAIN"/>
    <property type="match status" value="1"/>
</dbReference>
<evidence type="ECO:0000259" key="1">
    <source>
        <dbReference type="SMART" id="SM00407"/>
    </source>
</evidence>
<dbReference type="Ensembl" id="ENSSCAT00000008440.1">
    <property type="protein sequence ID" value="ENSSCAP00000007439.1"/>
    <property type="gene ID" value="ENSSCAG00000005746.1"/>
</dbReference>
<dbReference type="InterPro" id="IPR003597">
    <property type="entry name" value="Ig_C1-set"/>
</dbReference>
<dbReference type="Gene3D" id="2.60.40.10">
    <property type="entry name" value="Immunoglobulins"/>
    <property type="match status" value="1"/>
</dbReference>
<dbReference type="SMART" id="SM00407">
    <property type="entry name" value="IGc1"/>
    <property type="match status" value="1"/>
</dbReference>
<reference evidence="2" key="1">
    <citation type="submission" date="2025-08" db="UniProtKB">
        <authorList>
            <consortium name="Ensembl"/>
        </authorList>
    </citation>
    <scope>IDENTIFICATION</scope>
</reference>
<keyword evidence="3" id="KW-1185">Reference proteome</keyword>
<dbReference type="SUPFAM" id="SSF48726">
    <property type="entry name" value="Immunoglobulin"/>
    <property type="match status" value="1"/>
</dbReference>
<name>A0A8C9MSR1_SERCA</name>
<dbReference type="Pfam" id="PF07654">
    <property type="entry name" value="C1-set"/>
    <property type="match status" value="1"/>
</dbReference>
<sequence length="174" mass="19197">MSPAGRALVIRGPHDPSWVWERCRSDFFLSSLSWCDLVDNKFTPCAQTGSVVPVLVFRPSALSPSSPQLIPVCPLSLPVPPTVSISLEPSSSQPGPGCLLCSVMDFYPAHIHVRRFQGQQELSVVATDVVPNGDWTYQLLVLLETVEHVSLGHPLSRHWGMAQPPRQRGRHWGD</sequence>
<dbReference type="Proteomes" id="UP000694409">
    <property type="component" value="Unassembled WGS sequence"/>
</dbReference>
<proteinExistence type="predicted"/>
<dbReference type="PANTHER" id="PTHR19944">
    <property type="entry name" value="MHC CLASS II-RELATED"/>
    <property type="match status" value="1"/>
</dbReference>
<reference evidence="2" key="2">
    <citation type="submission" date="2025-09" db="UniProtKB">
        <authorList>
            <consortium name="Ensembl"/>
        </authorList>
    </citation>
    <scope>IDENTIFICATION</scope>
</reference>
<dbReference type="InterPro" id="IPR013783">
    <property type="entry name" value="Ig-like_fold"/>
</dbReference>
<dbReference type="AlphaFoldDB" id="A0A8C9MSR1"/>
<organism evidence="2 3">
    <name type="scientific">Serinus canaria</name>
    <name type="common">Island canary</name>
    <name type="synonym">Fringilla canaria</name>
    <dbReference type="NCBI Taxonomy" id="9135"/>
    <lineage>
        <taxon>Eukaryota</taxon>
        <taxon>Metazoa</taxon>
        <taxon>Chordata</taxon>
        <taxon>Craniata</taxon>
        <taxon>Vertebrata</taxon>
        <taxon>Euteleostomi</taxon>
        <taxon>Archelosauria</taxon>
        <taxon>Archosauria</taxon>
        <taxon>Dinosauria</taxon>
        <taxon>Saurischia</taxon>
        <taxon>Theropoda</taxon>
        <taxon>Coelurosauria</taxon>
        <taxon>Aves</taxon>
        <taxon>Neognathae</taxon>
        <taxon>Neoaves</taxon>
        <taxon>Telluraves</taxon>
        <taxon>Australaves</taxon>
        <taxon>Passeriformes</taxon>
        <taxon>Passeroidea</taxon>
        <taxon>Fringillidae</taxon>
        <taxon>Carduelinae</taxon>
        <taxon>Serinus</taxon>
    </lineage>
</organism>
<evidence type="ECO:0000313" key="3">
    <source>
        <dbReference type="Proteomes" id="UP000694409"/>
    </source>
</evidence>
<dbReference type="InterPro" id="IPR036179">
    <property type="entry name" value="Ig-like_dom_sf"/>
</dbReference>
<dbReference type="GeneTree" id="ENSGT00990000204992"/>
<protein>
    <recommendedName>
        <fullName evidence="1">Immunoglobulin C1-set domain-containing protein</fullName>
    </recommendedName>
</protein>
<evidence type="ECO:0000313" key="2">
    <source>
        <dbReference type="Ensembl" id="ENSSCAP00000007439.1"/>
    </source>
</evidence>